<dbReference type="PROSITE" id="PS00634">
    <property type="entry name" value="RIBOSOMAL_L30"/>
    <property type="match status" value="1"/>
</dbReference>
<keyword evidence="2 4" id="KW-0689">Ribosomal protein</keyword>
<dbReference type="PANTHER" id="PTHR11524:SF16">
    <property type="entry name" value="LARGE RIBOSOMAL SUBUNIT PROTEIN UL30"/>
    <property type="match status" value="1"/>
</dbReference>
<comment type="subunit">
    <text evidence="4">Part of the 50S ribosomal subunit.</text>
</comment>
<comment type="similarity">
    <text evidence="1 4">Belongs to the universal ribosomal protein uL30 family.</text>
</comment>
<dbReference type="SUPFAM" id="SSF55129">
    <property type="entry name" value="Ribosomal protein L30p/L7e"/>
    <property type="match status" value="1"/>
</dbReference>
<dbReference type="InterPro" id="IPR036919">
    <property type="entry name" value="Ribo_uL30_ferredoxin-like_sf"/>
</dbReference>
<dbReference type="AlphaFoldDB" id="A0A1L2JK00"/>
<dbReference type="InterPro" id="IPR035808">
    <property type="entry name" value="Ribosomal_uL30_euk_arc"/>
</dbReference>
<evidence type="ECO:0000256" key="2">
    <source>
        <dbReference type="ARBA" id="ARBA00022980"/>
    </source>
</evidence>
<dbReference type="HAMAP" id="MF_01371_A">
    <property type="entry name" value="Ribosomal_uL30_A"/>
    <property type="match status" value="1"/>
</dbReference>
<dbReference type="PANTHER" id="PTHR11524">
    <property type="entry name" value="60S RIBOSOMAL PROTEIN L7"/>
    <property type="match status" value="1"/>
</dbReference>
<proteinExistence type="inferred from homology"/>
<evidence type="ECO:0000256" key="1">
    <source>
        <dbReference type="ARBA" id="ARBA00007594"/>
    </source>
</evidence>
<dbReference type="InterPro" id="IPR039699">
    <property type="entry name" value="Ribosomal_uL30"/>
</dbReference>
<reference evidence="6" key="1">
    <citation type="journal article" date="2017" name="Nature">
        <title>Metagenomic exploration of ASGARD archaea illuminates the origin of cellular complexity in eukaryotes.</title>
        <authorList>
            <person name="Zaremba-Niedzwiedzka K."/>
            <person name="Caceres E.F."/>
            <person name="Saw J.H.W."/>
            <person name="Backstrom D."/>
            <person name="Juzokaite L."/>
            <person name="Vancaester E."/>
            <person name="Seitz K.W."/>
            <person name="Anantharaman K."/>
            <person name="Starnawski P."/>
            <person name="Kjeldsen K.U."/>
            <person name="Stott M.B."/>
            <person name="Nunoura T."/>
            <person name="Banfield J.F."/>
            <person name="Schramm A."/>
            <person name="Baker B.J."/>
            <person name="Spang A."/>
            <person name="Ettema T.J.G."/>
        </authorList>
    </citation>
    <scope>NUCLEOTIDE SEQUENCE</scope>
    <source>
        <strain evidence="6">TIV_3</strain>
    </source>
</reference>
<dbReference type="Gene3D" id="3.30.1390.20">
    <property type="entry name" value="Ribosomal protein L30, ferredoxin-like fold domain"/>
    <property type="match status" value="1"/>
</dbReference>
<keyword evidence="3 4" id="KW-0687">Ribonucleoprotein</keyword>
<gene>
    <name evidence="4" type="primary">rpl30</name>
</gene>
<dbReference type="InterPro" id="IPR016082">
    <property type="entry name" value="Ribosomal_uL30_ferredoxin-like"/>
</dbReference>
<evidence type="ECO:0000256" key="4">
    <source>
        <dbReference type="HAMAP-Rule" id="MF_01371"/>
    </source>
</evidence>
<dbReference type="Gene3D" id="1.10.15.30">
    <property type="match status" value="1"/>
</dbReference>
<name>A0A1L2JK00_9CREN</name>
<dbReference type="GO" id="GO:0006412">
    <property type="term" value="P:translation"/>
    <property type="evidence" value="ECO:0007669"/>
    <property type="project" value="UniProtKB-UniRule"/>
</dbReference>
<dbReference type="NCBIfam" id="NF004711">
    <property type="entry name" value="PRK06049.1"/>
    <property type="match status" value="1"/>
</dbReference>
<dbReference type="GO" id="GO:0003735">
    <property type="term" value="F:structural constituent of ribosome"/>
    <property type="evidence" value="ECO:0007669"/>
    <property type="project" value="UniProtKB-UniRule"/>
</dbReference>
<dbReference type="GO" id="GO:0022625">
    <property type="term" value="C:cytosolic large ribosomal subunit"/>
    <property type="evidence" value="ECO:0007669"/>
    <property type="project" value="UniProtKB-UniRule"/>
</dbReference>
<dbReference type="CDD" id="cd01657">
    <property type="entry name" value="Ribosomal_L7_archeal_euk"/>
    <property type="match status" value="1"/>
</dbReference>
<protein>
    <recommendedName>
        <fullName evidence="4">Large ribosomal subunit protein uL30</fullName>
    </recommendedName>
</protein>
<dbReference type="InterPro" id="IPR005997">
    <property type="entry name" value="Ribosomal_uL30_arc"/>
</dbReference>
<dbReference type="GO" id="GO:0003723">
    <property type="term" value="F:RNA binding"/>
    <property type="evidence" value="ECO:0007669"/>
    <property type="project" value="TreeGrafter"/>
</dbReference>
<evidence type="ECO:0000259" key="5">
    <source>
        <dbReference type="Pfam" id="PF00327"/>
    </source>
</evidence>
<accession>A0A1L2JK00</accession>
<sequence>MGDQLGKLLAVIRIRGTVGVHPDIRHTLRLLRLTRKFHMILVRESPSIKGMLHKVKDYVTYGEISKDTLRDLIAKRGRGPGNVRITDEYLRKKSEFSTIEELADAIYSGKADIRRLKFIKPVFRLHPPRGGFKKTTKRHVTDKGELGYRGEAINKLIRRML</sequence>
<dbReference type="NCBIfam" id="TIGR01309">
    <property type="entry name" value="uL30_arch"/>
    <property type="match status" value="1"/>
</dbReference>
<evidence type="ECO:0000313" key="6">
    <source>
        <dbReference type="EMBL" id="AOZ56029.1"/>
    </source>
</evidence>
<dbReference type="InterPro" id="IPR018038">
    <property type="entry name" value="Ribosomal_uL30_CS"/>
</dbReference>
<dbReference type="EMBL" id="KX764942">
    <property type="protein sequence ID" value="AOZ56029.1"/>
    <property type="molecule type" value="Genomic_DNA"/>
</dbReference>
<dbReference type="Pfam" id="PF00327">
    <property type="entry name" value="Ribosomal_L30"/>
    <property type="match status" value="1"/>
</dbReference>
<feature type="domain" description="Large ribosomal subunit protein uL30-like ferredoxin-like fold" evidence="5">
    <location>
        <begin position="9"/>
        <end position="59"/>
    </location>
</feature>
<organism evidence="6">
    <name type="scientific">uncultured korarchaeote</name>
    <dbReference type="NCBI Taxonomy" id="161241"/>
    <lineage>
        <taxon>Archaea</taxon>
        <taxon>Thermoproteota</taxon>
        <taxon>environmental samples</taxon>
    </lineage>
</organism>
<evidence type="ECO:0000256" key="3">
    <source>
        <dbReference type="ARBA" id="ARBA00023274"/>
    </source>
</evidence>
<dbReference type="GO" id="GO:0000463">
    <property type="term" value="P:maturation of LSU-rRNA from tricistronic rRNA transcript (SSU-rRNA, 5.8S rRNA, LSU-rRNA)"/>
    <property type="evidence" value="ECO:0007669"/>
    <property type="project" value="TreeGrafter"/>
</dbReference>